<dbReference type="InterPro" id="IPR041550">
    <property type="entry name" value="FASI_helical"/>
</dbReference>
<feature type="binding site" evidence="17">
    <location>
        <position position="1585"/>
    </location>
    <ligand>
        <name>Mg(2+)</name>
        <dbReference type="ChEBI" id="CHEBI:18420"/>
    </ligand>
</feature>
<dbReference type="GO" id="GO:0004316">
    <property type="term" value="F:3-oxoacyl-[acyl-carrier-protein] reductase (NADPH) activity"/>
    <property type="evidence" value="ECO:0007669"/>
    <property type="project" value="UniProtKB-EC"/>
</dbReference>
<dbReference type="InterPro" id="IPR004568">
    <property type="entry name" value="Ppantetheine-prot_Trfase_dom"/>
</dbReference>
<gene>
    <name evidence="21" type="ORF">BDW42DRAFT_182912</name>
</gene>
<dbReference type="InterPro" id="IPR002347">
    <property type="entry name" value="SDR_fam"/>
</dbReference>
<evidence type="ECO:0000256" key="13">
    <source>
        <dbReference type="ARBA" id="ARBA00048508"/>
    </source>
</evidence>
<evidence type="ECO:0000256" key="10">
    <source>
        <dbReference type="ARBA" id="ARBA00023160"/>
    </source>
</evidence>
<feature type="domain" description="Carrier" evidence="20">
    <location>
        <begin position="145"/>
        <end position="223"/>
    </location>
</feature>
<keyword evidence="10" id="KW-0444">Lipid biosynthesis</keyword>
<keyword evidence="6" id="KW-0276">Fatty acid metabolism</keyword>
<dbReference type="InterPro" id="IPR016039">
    <property type="entry name" value="Thiolase-like"/>
</dbReference>
<evidence type="ECO:0000256" key="7">
    <source>
        <dbReference type="ARBA" id="ARBA00022842"/>
    </source>
</evidence>
<evidence type="ECO:0000256" key="1">
    <source>
        <dbReference type="ARBA" id="ARBA00007485"/>
    </source>
</evidence>
<keyword evidence="9" id="KW-0560">Oxidoreductase</keyword>
<dbReference type="Gene3D" id="3.40.50.720">
    <property type="entry name" value="NAD(P)-binding Rossmann-like Domain"/>
    <property type="match status" value="2"/>
</dbReference>
<evidence type="ECO:0000256" key="3">
    <source>
        <dbReference type="ARBA" id="ARBA00022553"/>
    </source>
</evidence>
<dbReference type="SUPFAM" id="SSF53901">
    <property type="entry name" value="Thiolase-like"/>
    <property type="match status" value="2"/>
</dbReference>
<dbReference type="GO" id="GO:0008897">
    <property type="term" value="F:holo-[acyl-carrier-protein] synthase activity"/>
    <property type="evidence" value="ECO:0007669"/>
    <property type="project" value="InterPro"/>
</dbReference>
<keyword evidence="5 17" id="KW-0479">Metal-binding</keyword>
<feature type="active site" description="For beta-ketoacyl synthase activity" evidence="16">
    <location>
        <position position="1137"/>
    </location>
</feature>
<keyword evidence="7 17" id="KW-0460">Magnesium</keyword>
<evidence type="ECO:0000313" key="21">
    <source>
        <dbReference type="EMBL" id="PLN85637.1"/>
    </source>
</evidence>
<feature type="binding site" evidence="17">
    <location>
        <position position="1487"/>
    </location>
    <ligand>
        <name>Mg(2+)</name>
        <dbReference type="ChEBI" id="CHEBI:18420"/>
    </ligand>
</feature>
<evidence type="ECO:0000256" key="2">
    <source>
        <dbReference type="ARBA" id="ARBA00022450"/>
    </source>
</evidence>
<dbReference type="OrthoDB" id="4251012at2759"/>
<dbReference type="InterPro" id="IPR040899">
    <property type="entry name" value="Fas_alpha_ACP"/>
</dbReference>
<dbReference type="Proteomes" id="UP000235023">
    <property type="component" value="Unassembled WGS sequence"/>
</dbReference>
<comment type="catalytic activity">
    <reaction evidence="12">
        <text>acetyl-CoA + n malonyl-CoA + 2n NADPH + 4n H(+) = a long-chain-acyl-CoA + n CoA + n CO2 + 2n NADP(+).</text>
        <dbReference type="EC" id="2.3.1.86"/>
    </reaction>
</comment>
<comment type="similarity">
    <text evidence="1 15">Belongs to the thiolase-like superfamily. Fungal fatty acid synthetase subunit alpha family.</text>
</comment>
<reference evidence="22" key="1">
    <citation type="submission" date="2017-12" db="EMBL/GenBank/DDBJ databases">
        <authorList>
            <consortium name="DOE Joint Genome Institute"/>
            <person name="Mondo S.J."/>
            <person name="Kjaerbolling I."/>
            <person name="Vesth T.C."/>
            <person name="Frisvad J.C."/>
            <person name="Nybo J.L."/>
            <person name="Theobald S."/>
            <person name="Kuo A."/>
            <person name="Bowyer P."/>
            <person name="Matsuda Y."/>
            <person name="Lyhne E.K."/>
            <person name="Kogle M.E."/>
            <person name="Clum A."/>
            <person name="Lipzen A."/>
            <person name="Salamov A."/>
            <person name="Ngan C.Y."/>
            <person name="Daum C."/>
            <person name="Chiniquy J."/>
            <person name="Barry K."/>
            <person name="LaButti K."/>
            <person name="Haridas S."/>
            <person name="Simmons B.A."/>
            <person name="Magnuson J.K."/>
            <person name="Mortensen U.H."/>
            <person name="Larsen T.O."/>
            <person name="Grigoriev I.V."/>
            <person name="Baker S.E."/>
            <person name="Andersen M.R."/>
            <person name="Nordberg H.P."/>
            <person name="Cantor M.N."/>
            <person name="Hua S.X."/>
        </authorList>
    </citation>
    <scope>NUCLEOTIDE SEQUENCE [LARGE SCALE GENOMIC DNA]</scope>
    <source>
        <strain evidence="22">IBT 19404</strain>
    </source>
</reference>
<dbReference type="GO" id="GO:0000287">
    <property type="term" value="F:magnesium ion binding"/>
    <property type="evidence" value="ECO:0007669"/>
    <property type="project" value="InterPro"/>
</dbReference>
<comment type="catalytic activity">
    <reaction evidence="14">
        <text>a fatty acyl-[ACP] + malonyl-[ACP] + H(+) = a 3-oxoacyl-[ACP] + holo-[ACP] + CO2</text>
        <dbReference type="Rhea" id="RHEA:22836"/>
        <dbReference type="Rhea" id="RHEA-COMP:9623"/>
        <dbReference type="Rhea" id="RHEA-COMP:9685"/>
        <dbReference type="Rhea" id="RHEA-COMP:9916"/>
        <dbReference type="Rhea" id="RHEA-COMP:14125"/>
        <dbReference type="ChEBI" id="CHEBI:15378"/>
        <dbReference type="ChEBI" id="CHEBI:16526"/>
        <dbReference type="ChEBI" id="CHEBI:64479"/>
        <dbReference type="ChEBI" id="CHEBI:78449"/>
        <dbReference type="ChEBI" id="CHEBI:78776"/>
        <dbReference type="ChEBI" id="CHEBI:138651"/>
        <dbReference type="EC" id="2.3.1.41"/>
    </reaction>
</comment>
<protein>
    <submittedName>
        <fullName evidence="21">3-oxoacyl-synthase</fullName>
    </submittedName>
</protein>
<feature type="binding site" evidence="17">
    <location>
        <position position="1485"/>
    </location>
    <ligand>
        <name>Mg(2+)</name>
        <dbReference type="ChEBI" id="CHEBI:18420"/>
    </ligand>
</feature>
<feature type="region of interest" description="Disordered" evidence="19">
    <location>
        <begin position="1432"/>
        <end position="1454"/>
    </location>
</feature>
<dbReference type="GO" id="GO:0042759">
    <property type="term" value="P:long-chain fatty acid biosynthetic process"/>
    <property type="evidence" value="ECO:0007669"/>
    <property type="project" value="UniProtKB-UniRule"/>
</dbReference>
<keyword evidence="10" id="KW-0443">Lipid metabolism</keyword>
<dbReference type="GO" id="GO:0004315">
    <property type="term" value="F:3-oxoacyl-[acyl-carrier-protein] synthase activity"/>
    <property type="evidence" value="ECO:0007669"/>
    <property type="project" value="UniProtKB-EC"/>
</dbReference>
<evidence type="ECO:0000256" key="17">
    <source>
        <dbReference type="PIRSR" id="PIRSR000454-3"/>
    </source>
</evidence>
<dbReference type="PIRSF" id="PIRSF000454">
    <property type="entry name" value="FAS_yeast_alpha"/>
    <property type="match status" value="1"/>
</dbReference>
<dbReference type="InterPro" id="IPR018201">
    <property type="entry name" value="Ketoacyl_synth_AS"/>
</dbReference>
<comment type="catalytic activity">
    <reaction evidence="13">
        <text>a (3R)-hydroxyacyl-[ACP] + NADP(+) = a 3-oxoacyl-[ACP] + NADPH + H(+)</text>
        <dbReference type="Rhea" id="RHEA:17397"/>
        <dbReference type="Rhea" id="RHEA-COMP:9916"/>
        <dbReference type="Rhea" id="RHEA-COMP:9945"/>
        <dbReference type="ChEBI" id="CHEBI:15378"/>
        <dbReference type="ChEBI" id="CHEBI:57783"/>
        <dbReference type="ChEBI" id="CHEBI:58349"/>
        <dbReference type="ChEBI" id="CHEBI:78776"/>
        <dbReference type="ChEBI" id="CHEBI:78827"/>
        <dbReference type="EC" id="1.1.1.100"/>
    </reaction>
</comment>
<dbReference type="GO" id="GO:0004312">
    <property type="term" value="F:fatty acid synthase activity"/>
    <property type="evidence" value="ECO:0007669"/>
    <property type="project" value="InterPro"/>
</dbReference>
<name>A0A2J5I6S6_9EURO</name>
<dbReference type="NCBIfam" id="TIGR00556">
    <property type="entry name" value="pantethn_trn"/>
    <property type="match status" value="1"/>
</dbReference>
<dbReference type="FunFam" id="3.90.470.20:FF:000005">
    <property type="entry name" value="Fatty acid synthase alpha subunit FasA"/>
    <property type="match status" value="1"/>
</dbReference>
<dbReference type="PANTHER" id="PTHR10982">
    <property type="entry name" value="MALONYL COA-ACYL CARRIER PROTEIN TRANSACYLASE"/>
    <property type="match status" value="1"/>
</dbReference>
<dbReference type="Pfam" id="PF00106">
    <property type="entry name" value="adh_short"/>
    <property type="match status" value="1"/>
</dbReference>
<dbReference type="InterPro" id="IPR014030">
    <property type="entry name" value="Ketoacyl_synth_N"/>
</dbReference>
<dbReference type="InterPro" id="IPR026025">
    <property type="entry name" value="FAS_alpha_yeast"/>
</dbReference>
<feature type="modified residue" description="O-(pantetheine 4'-phosphoryl)serine" evidence="18">
    <location>
        <position position="183"/>
    </location>
</feature>
<dbReference type="SUPFAM" id="SSF56214">
    <property type="entry name" value="4'-phosphopantetheinyl transferase"/>
    <property type="match status" value="1"/>
</dbReference>
<dbReference type="SUPFAM" id="SSF51735">
    <property type="entry name" value="NAD(P)-binding Rossmann-fold domains"/>
    <property type="match status" value="1"/>
</dbReference>
<evidence type="ECO:0000256" key="4">
    <source>
        <dbReference type="ARBA" id="ARBA00022679"/>
    </source>
</evidence>
<feature type="region of interest" description="Disordered" evidence="19">
    <location>
        <begin position="1176"/>
        <end position="1198"/>
    </location>
</feature>
<dbReference type="GO" id="GO:0005835">
    <property type="term" value="C:fatty acid synthase complex"/>
    <property type="evidence" value="ECO:0007669"/>
    <property type="project" value="InterPro"/>
</dbReference>
<evidence type="ECO:0000256" key="16">
    <source>
        <dbReference type="PIRSR" id="PIRSR000454-1"/>
    </source>
</evidence>
<evidence type="ECO:0000256" key="18">
    <source>
        <dbReference type="PIRSR" id="PIRSR000454-4"/>
    </source>
</evidence>
<dbReference type="Gene3D" id="3.40.47.10">
    <property type="match status" value="1"/>
</dbReference>
<organism evidence="21 22">
    <name type="scientific">Aspergillus taichungensis</name>
    <dbReference type="NCBI Taxonomy" id="482145"/>
    <lineage>
        <taxon>Eukaryota</taxon>
        <taxon>Fungi</taxon>
        <taxon>Dikarya</taxon>
        <taxon>Ascomycota</taxon>
        <taxon>Pezizomycotina</taxon>
        <taxon>Eurotiomycetes</taxon>
        <taxon>Eurotiomycetidae</taxon>
        <taxon>Eurotiales</taxon>
        <taxon>Aspergillaceae</taxon>
        <taxon>Aspergillus</taxon>
        <taxon>Aspergillus subgen. Circumdati</taxon>
    </lineage>
</organism>
<dbReference type="EMBL" id="KZ559503">
    <property type="protein sequence ID" value="PLN85637.1"/>
    <property type="molecule type" value="Genomic_DNA"/>
</dbReference>
<evidence type="ECO:0000256" key="8">
    <source>
        <dbReference type="ARBA" id="ARBA00022857"/>
    </source>
</evidence>
<dbReference type="InterPro" id="IPR008278">
    <property type="entry name" value="4-PPantetheinyl_Trfase_dom"/>
</dbReference>
<keyword evidence="3" id="KW-0597">Phosphoprotein</keyword>
<dbReference type="InterPro" id="IPR009081">
    <property type="entry name" value="PP-bd_ACP"/>
</dbReference>
<dbReference type="Gene3D" id="3.30.70.2490">
    <property type="match status" value="1"/>
</dbReference>
<dbReference type="PROSITE" id="PS50075">
    <property type="entry name" value="CARRIER"/>
    <property type="match status" value="1"/>
</dbReference>
<keyword evidence="8" id="KW-0521">NADP</keyword>
<evidence type="ECO:0000256" key="5">
    <source>
        <dbReference type="ARBA" id="ARBA00022723"/>
    </source>
</evidence>
<dbReference type="Pfam" id="PF18325">
    <property type="entry name" value="Fas_alpha_ACP"/>
    <property type="match status" value="1"/>
</dbReference>
<evidence type="ECO:0000256" key="14">
    <source>
        <dbReference type="ARBA" id="ARBA00049541"/>
    </source>
</evidence>
<dbReference type="Pfam" id="PF01648">
    <property type="entry name" value="ACPS"/>
    <property type="match status" value="1"/>
</dbReference>
<feature type="binding site" evidence="17">
    <location>
        <position position="1584"/>
    </location>
    <ligand>
        <name>Mg(2+)</name>
        <dbReference type="ChEBI" id="CHEBI:18420"/>
    </ligand>
</feature>
<sequence>MRSILSSADPEDREDLAYRLFIEILSIETQNQLLRALPSIERYVEIGPRTTLASMAKRSISKYYAAFAPSQWSRIKFLSSSDNSNEIFYRYKEAEQSLVSPAPAPAPQMQTIENYAGRCLSDKCFRTKTLSPSSIQAEKAASKVDMALSTAHVVLAMTAQKLRRPFYQVPMSKTVRDLSAGNSALQNELIGDLVAEFGKVPEGAEDMPLTTLSEALQIGSSRKPGKSMSSLISRFISAKMPAGFNQTALQDYLESRWGLTRSHSIIPICLATSMEPPTRLGTPELAKSYFDEVVQWYSKFYNISLDKTGVNNGDTLLAKDVTVDSATFDRLKGENKDFHRKHSELPAQYLGINEHAQEQQSSELLGVLEVQQKLDRWSDEFDEQFLHGIRPIFNPLQVRNYDSWWNWVREDLIRWVLENWQKPTDGILYPVDSRLGMILNRWQSSCTDIISSYLDSSPSYLNRSPLQNLNIRSLLAEIRRLGDEGSSADPLFVYRQKPMGPKTIFIKPAKMEYTETCRLVDSYLDAVCRGRAYPIDQKINIPFVHIKTRREGEDWLYDPSATKNYQAELKIGSSNGFSYKDKAVLVTGAGPDSIGAHIIQGLLSGGARVVVTTSRDIFASAGFYQQLYRQYGSKGASLTLLPTNQGSRKDCEALVEHLYGVDSPVGGDIDYIIPFAAIPQTGELEGIGGQQELCLRTMLVNLLRLIGFVRREKETRRIETRPTMVILPMSCNEGTFGGDGLYSESKIGLRSLFNRFHSESWSTYVTICGAVIGWTRGTGLMRNSNIVAEEVEKLGVMTFTQAEMAFNILALMRPTITSLADEAPIYADLTDRISSARAKLNNKLRLQNALAEENARHQTREASPRLSNLSLAFPKIPGLKALQEIKANLPHLCGMLGPWGNARTRWEMEYQGKLTLEGYVEMAWIMGLIRHIDGELEGCPYDNEIPQKYHECIMKHSGVRHIEPDTTYNPQQKEYLHEVAVEKDLPPFETSLSTAEDFKRRHGEHISLQSIEGTGNCRVFVVPFEQVVAGTIPKGWDPARYGIPRDIVEQTDVTTLYALCCVSEAFLSAGIIDPYEVYQYIHPSELANCLGTGGGPLKIIQKMGDIISEHFLNSMGAWINMLLLSAAGPLKTPVGACATAIESLDIGCESIYSGKCKMAILAYEFAKIKATASSTDELSKGRQPSEISRPTASSRSGFAESAGCGVQIITTASTALEMGLPIHGIIAYTQMASDQTGRARESEGARDSPMLGFKFRRECFDDECKEINHQFLNGKTDKRVGDAVDQARSLRLKNAQHHWANNISLQDPFVSPMRAALATWGLTANDINEGDVINTQMNHLGRHPKGAAGAWQLNGYNIDYHLRQFEHLVYPMETMKVIQKGAIAVLVAPRFIFASIADACYNDYRDKAVKRQRVKEDPPWKSPEAMRATLLDSSTRLVDDPHTTDGGLLVQDNAEPPALSDQLHKMLQEVIQRPNASVPYGIGVDTEDIPNISIDNESFLDRNFTPAEREYCLNAPDPQSSFAGRWCAKEAVFKCMKTLSKGAGAGMKDIEVLSHQGIPQVILHGRAKAVAKAKKFSAIEVTISHSMYTAVAVAVSVREV</sequence>
<dbReference type="PROSITE" id="PS00606">
    <property type="entry name" value="KS3_1"/>
    <property type="match status" value="1"/>
</dbReference>
<keyword evidence="11" id="KW-0511">Multifunctional enzyme</keyword>
<keyword evidence="4 15" id="KW-0808">Transferase</keyword>
<dbReference type="Pfam" id="PF18314">
    <property type="entry name" value="FAS_I_H"/>
    <property type="match status" value="1"/>
</dbReference>
<accession>A0A2J5I6S6</accession>
<keyword evidence="10" id="KW-0275">Fatty acid biosynthesis</keyword>
<evidence type="ECO:0000256" key="9">
    <source>
        <dbReference type="ARBA" id="ARBA00023002"/>
    </source>
</evidence>
<dbReference type="GO" id="GO:0044550">
    <property type="term" value="P:secondary metabolite biosynthetic process"/>
    <property type="evidence" value="ECO:0007669"/>
    <property type="project" value="UniProtKB-ARBA"/>
</dbReference>
<evidence type="ECO:0000256" key="12">
    <source>
        <dbReference type="ARBA" id="ARBA00048237"/>
    </source>
</evidence>
<feature type="compositionally biased region" description="Polar residues" evidence="19">
    <location>
        <begin position="1185"/>
        <end position="1196"/>
    </location>
</feature>
<dbReference type="Gene3D" id="3.90.470.20">
    <property type="entry name" value="4'-phosphopantetheinyl transferase domain"/>
    <property type="match status" value="1"/>
</dbReference>
<dbReference type="InterPro" id="IPR050830">
    <property type="entry name" value="Fungal_FAS"/>
</dbReference>
<evidence type="ECO:0000256" key="6">
    <source>
        <dbReference type="ARBA" id="ARBA00022832"/>
    </source>
</evidence>
<dbReference type="Pfam" id="PF00109">
    <property type="entry name" value="ketoacyl-synt"/>
    <property type="match status" value="1"/>
</dbReference>
<proteinExistence type="inferred from homology"/>
<keyword evidence="22" id="KW-1185">Reference proteome</keyword>
<dbReference type="InterPro" id="IPR037143">
    <property type="entry name" value="4-PPantetheinyl_Trfase_dom_sf"/>
</dbReference>
<evidence type="ECO:0000256" key="19">
    <source>
        <dbReference type="SAM" id="MobiDB-lite"/>
    </source>
</evidence>
<evidence type="ECO:0000256" key="15">
    <source>
        <dbReference type="PIRNR" id="PIRNR000454"/>
    </source>
</evidence>
<evidence type="ECO:0000313" key="22">
    <source>
        <dbReference type="Proteomes" id="UP000235023"/>
    </source>
</evidence>
<dbReference type="CDD" id="cd00828">
    <property type="entry name" value="elong_cond_enzymes"/>
    <property type="match status" value="1"/>
</dbReference>
<dbReference type="InterPro" id="IPR047224">
    <property type="entry name" value="FAS_alpha_su_C"/>
</dbReference>
<evidence type="ECO:0000259" key="20">
    <source>
        <dbReference type="PROSITE" id="PS50075"/>
    </source>
</evidence>
<keyword evidence="2 15" id="KW-0596">Phosphopantetheine</keyword>
<dbReference type="CDD" id="cd08950">
    <property type="entry name" value="KR_fFAS_SDR_c_like"/>
    <property type="match status" value="1"/>
</dbReference>
<evidence type="ECO:0000256" key="11">
    <source>
        <dbReference type="ARBA" id="ARBA00023268"/>
    </source>
</evidence>
<dbReference type="PANTHER" id="PTHR10982:SF21">
    <property type="entry name" value="FATTY ACID SYNTHASE SUBUNIT BETA"/>
    <property type="match status" value="1"/>
</dbReference>
<dbReference type="InterPro" id="IPR036291">
    <property type="entry name" value="NAD(P)-bd_dom_sf"/>
</dbReference>
<dbReference type="GO" id="GO:0004321">
    <property type="term" value="F:fatty-acyl-CoA synthase activity"/>
    <property type="evidence" value="ECO:0007669"/>
    <property type="project" value="UniProtKB-EC"/>
</dbReference>
<dbReference type="Gene3D" id="3.90.25.70">
    <property type="match status" value="1"/>
</dbReference>